<reference evidence="1 2" key="1">
    <citation type="journal article" date="2021" name="Commun. Biol.">
        <title>The genome of Shorea leprosula (Dipterocarpaceae) highlights the ecological relevance of drought in aseasonal tropical rainforests.</title>
        <authorList>
            <person name="Ng K.K.S."/>
            <person name="Kobayashi M.J."/>
            <person name="Fawcett J.A."/>
            <person name="Hatakeyama M."/>
            <person name="Paape T."/>
            <person name="Ng C.H."/>
            <person name="Ang C.C."/>
            <person name="Tnah L.H."/>
            <person name="Lee C.T."/>
            <person name="Nishiyama T."/>
            <person name="Sese J."/>
            <person name="O'Brien M.J."/>
            <person name="Copetti D."/>
            <person name="Mohd Noor M.I."/>
            <person name="Ong R.C."/>
            <person name="Putra M."/>
            <person name="Sireger I.Z."/>
            <person name="Indrioko S."/>
            <person name="Kosugi Y."/>
            <person name="Izuno A."/>
            <person name="Isagi Y."/>
            <person name="Lee S.L."/>
            <person name="Shimizu K.K."/>
        </authorList>
    </citation>
    <scope>NUCLEOTIDE SEQUENCE [LARGE SCALE GENOMIC DNA]</scope>
    <source>
        <strain evidence="1">214</strain>
    </source>
</reference>
<protein>
    <submittedName>
        <fullName evidence="1">Uncharacterized protein</fullName>
    </submittedName>
</protein>
<name>A0AAV5KY67_9ROSI</name>
<dbReference type="Proteomes" id="UP001054252">
    <property type="component" value="Unassembled WGS sequence"/>
</dbReference>
<evidence type="ECO:0000313" key="2">
    <source>
        <dbReference type="Proteomes" id="UP001054252"/>
    </source>
</evidence>
<comment type="caution">
    <text evidence="1">The sequence shown here is derived from an EMBL/GenBank/DDBJ whole genome shotgun (WGS) entry which is preliminary data.</text>
</comment>
<proteinExistence type="predicted"/>
<dbReference type="EMBL" id="BPVZ01000085">
    <property type="protein sequence ID" value="GKV29933.1"/>
    <property type="molecule type" value="Genomic_DNA"/>
</dbReference>
<keyword evidence="2" id="KW-1185">Reference proteome</keyword>
<sequence>MRWQSDCSCFLPSYSACYVNRIFVCSFAAIVKSGELQRSFVSDPVGLYHIAGGEFVLFVT</sequence>
<accession>A0AAV5KY67</accession>
<organism evidence="1 2">
    <name type="scientific">Rubroshorea leprosula</name>
    <dbReference type="NCBI Taxonomy" id="152421"/>
    <lineage>
        <taxon>Eukaryota</taxon>
        <taxon>Viridiplantae</taxon>
        <taxon>Streptophyta</taxon>
        <taxon>Embryophyta</taxon>
        <taxon>Tracheophyta</taxon>
        <taxon>Spermatophyta</taxon>
        <taxon>Magnoliopsida</taxon>
        <taxon>eudicotyledons</taxon>
        <taxon>Gunneridae</taxon>
        <taxon>Pentapetalae</taxon>
        <taxon>rosids</taxon>
        <taxon>malvids</taxon>
        <taxon>Malvales</taxon>
        <taxon>Dipterocarpaceae</taxon>
        <taxon>Rubroshorea</taxon>
    </lineage>
</organism>
<evidence type="ECO:0000313" key="1">
    <source>
        <dbReference type="EMBL" id="GKV29933.1"/>
    </source>
</evidence>
<gene>
    <name evidence="1" type="ORF">SLEP1_g38806</name>
</gene>
<dbReference type="AlphaFoldDB" id="A0AAV5KY67"/>